<evidence type="ECO:0000256" key="1">
    <source>
        <dbReference type="ARBA" id="ARBA00004304"/>
    </source>
</evidence>
<dbReference type="GO" id="GO:0031966">
    <property type="term" value="C:mitochondrial membrane"/>
    <property type="evidence" value="ECO:0007669"/>
    <property type="project" value="UniProtKB-SubCell"/>
</dbReference>
<evidence type="ECO:0000256" key="11">
    <source>
        <dbReference type="ARBA" id="ARBA00023310"/>
    </source>
</evidence>
<evidence type="ECO:0000313" key="15">
    <source>
        <dbReference type="EMBL" id="AJW75485.1"/>
    </source>
</evidence>
<keyword evidence="3 14" id="KW-0813">Transport</keyword>
<comment type="subcellular location">
    <subcellularLocation>
        <location evidence="1 14">Mitochondrion membrane</location>
        <topology evidence="1 14">Single-pass membrane protein</topology>
    </subcellularLocation>
</comment>
<keyword evidence="5 14" id="KW-0812">Transmembrane</keyword>
<comment type="subunit">
    <text evidence="13">Component of the ATP synthase complex composed at least of ATP5F1A/subunit alpha, ATP5F1B/subunit beta, ATP5MC1/subunit c (homooctomer), MT-ATP6/subunit a, MT-ATP8/subunit 8, ATP5ME/subunit e, ATP5MF/subunit f, ATP5MG/subunit g, ATP5MK/subunit k, ATP5MJ/subunit j, ATP5F1C/subunit gamma, ATP5F1D/subunit delta, ATP5F1E/subunit epsilon, ATP5PF/subunit F6, ATP5PB/subunit b, ATP5PD/subunit d, ATP5PO/subunit OSCP. ATP synthase complex consists of a soluble F(1) head domain (subunits alpha(3) and beta(3)) - the catalytic core - and a membrane F(0) domain - the membrane proton channel (subunits c, a, 8, e, f, g, k and j). These two domains are linked by a central stalk (subunits gamma, delta, and epsilon) rotating inside the F1 region and a stationary peripheral stalk (subunits F6, b, d, and OSCP).</text>
</comment>
<keyword evidence="10" id="KW-0472">Membrane</keyword>
<name>A0A0N7AXN0_9TELE</name>
<keyword evidence="11" id="KW-0066">ATP synthesis</keyword>
<evidence type="ECO:0000256" key="3">
    <source>
        <dbReference type="ARBA" id="ARBA00022448"/>
    </source>
</evidence>
<evidence type="ECO:0000256" key="10">
    <source>
        <dbReference type="ARBA" id="ARBA00023136"/>
    </source>
</evidence>
<evidence type="ECO:0000256" key="8">
    <source>
        <dbReference type="ARBA" id="ARBA00023065"/>
    </source>
</evidence>
<dbReference type="InterPro" id="IPR001421">
    <property type="entry name" value="ATP8_metazoa"/>
</dbReference>
<evidence type="ECO:0000256" key="6">
    <source>
        <dbReference type="ARBA" id="ARBA00022781"/>
    </source>
</evidence>
<dbReference type="InterPro" id="IPR050635">
    <property type="entry name" value="ATPase_protein_8"/>
</dbReference>
<dbReference type="EMBL" id="KP013106">
    <property type="protein sequence ID" value="AJW75485.1"/>
    <property type="molecule type" value="Genomic_DNA"/>
</dbReference>
<keyword evidence="4 14" id="KW-0138">CF(0)</keyword>
<evidence type="ECO:0000256" key="5">
    <source>
        <dbReference type="ARBA" id="ARBA00022692"/>
    </source>
</evidence>
<evidence type="ECO:0000256" key="12">
    <source>
        <dbReference type="ARBA" id="ARBA00053067"/>
    </source>
</evidence>
<dbReference type="GO" id="GO:0015078">
    <property type="term" value="F:proton transmembrane transporter activity"/>
    <property type="evidence" value="ECO:0007669"/>
    <property type="project" value="InterPro"/>
</dbReference>
<keyword evidence="8 14" id="KW-0406">Ion transport</keyword>
<accession>A0A0N7AXN0</accession>
<dbReference type="GO" id="GO:0045259">
    <property type="term" value="C:proton-transporting ATP synthase complex"/>
    <property type="evidence" value="ECO:0007669"/>
    <property type="project" value="UniProtKB-KW"/>
</dbReference>
<dbReference type="RefSeq" id="YP_009178194.1">
    <property type="nucleotide sequence ID" value="NC_028293.1"/>
</dbReference>
<gene>
    <name evidence="15" type="primary">ATP8</name>
</gene>
<comment type="function">
    <text evidence="12">Subunit 8, of the mitochondrial membrane ATP synthase complex (F(1)F(0) ATP synthase or Complex V) that produces ATP from ADP in the presence of a proton gradient across the membrane which is generated by electron transport complexes of the respiratory chain. ATP synthase complex consist of a soluble F(1) head domain - the catalytic core - and a membrane F(1) domain - the membrane proton channel. These two domains are linked by a central stalk rotating inside the F(1) region and a stationary peripheral stalk. During catalysis, ATP synthesis in the catalytic domain of F(1) is coupled via a rotary mechanism of the central stalk subunits to proton translocation. In vivo, can only synthesize ATP although its ATP hydrolase activity can be activated artificially in vitro. Part of the complex F(0) domain.</text>
</comment>
<dbReference type="PANTHER" id="PTHR39937">
    <property type="entry name" value="ATP SYNTHASE PROTEIN 8"/>
    <property type="match status" value="1"/>
</dbReference>
<dbReference type="AlphaFoldDB" id="A0A0N7AXN0"/>
<reference evidence="15" key="1">
    <citation type="submission" date="2014-10" db="EMBL/GenBank/DDBJ databases">
        <title>Introduction of universal fish and amphibian primers for long-range PCR amplification and whole mitochondrial genome assembly using next-generation sequencing techniques.</title>
        <authorList>
            <person name="Renshaw M.A."/>
            <person name="Olds B.P."/>
            <person name="Li Y."/>
            <person name="Pfrender M.E."/>
            <person name="Lodge D.M."/>
        </authorList>
    </citation>
    <scope>NUCLEOTIDE SEQUENCE</scope>
</reference>
<evidence type="ECO:0000256" key="7">
    <source>
        <dbReference type="ARBA" id="ARBA00022989"/>
    </source>
</evidence>
<dbReference type="Pfam" id="PF00895">
    <property type="entry name" value="ATP-synt_8"/>
    <property type="match status" value="1"/>
</dbReference>
<dbReference type="GeneID" id="26129191"/>
<protein>
    <recommendedName>
        <fullName evidence="14">ATP synthase complex subunit 8</fullName>
    </recommendedName>
</protein>
<evidence type="ECO:0000256" key="14">
    <source>
        <dbReference type="RuleBase" id="RU003661"/>
    </source>
</evidence>
<evidence type="ECO:0000256" key="9">
    <source>
        <dbReference type="ARBA" id="ARBA00023128"/>
    </source>
</evidence>
<evidence type="ECO:0000256" key="2">
    <source>
        <dbReference type="ARBA" id="ARBA00008892"/>
    </source>
</evidence>
<evidence type="ECO:0000256" key="13">
    <source>
        <dbReference type="ARBA" id="ARBA00064647"/>
    </source>
</evidence>
<comment type="similarity">
    <text evidence="2 14">Belongs to the ATPase protein 8 family.</text>
</comment>
<proteinExistence type="inferred from homology"/>
<organism evidence="15">
    <name type="scientific">Fundulus notatus</name>
    <name type="common">blackstripe topminnow</name>
    <dbReference type="NCBI Taxonomy" id="34781"/>
    <lineage>
        <taxon>Eukaryota</taxon>
        <taxon>Metazoa</taxon>
        <taxon>Chordata</taxon>
        <taxon>Craniata</taxon>
        <taxon>Vertebrata</taxon>
        <taxon>Euteleostomi</taxon>
        <taxon>Actinopterygii</taxon>
        <taxon>Neopterygii</taxon>
        <taxon>Teleostei</taxon>
        <taxon>Neoteleostei</taxon>
        <taxon>Acanthomorphata</taxon>
        <taxon>Ovalentaria</taxon>
        <taxon>Atherinomorphae</taxon>
        <taxon>Cyprinodontiformes</taxon>
        <taxon>Fundulidae</taxon>
        <taxon>Fundulus</taxon>
    </lineage>
</organism>
<dbReference type="PANTHER" id="PTHR39937:SF1">
    <property type="entry name" value="ATP SYNTHASE PROTEIN 8"/>
    <property type="match status" value="1"/>
</dbReference>
<dbReference type="GO" id="GO:0015986">
    <property type="term" value="P:proton motive force-driven ATP synthesis"/>
    <property type="evidence" value="ECO:0007669"/>
    <property type="project" value="InterPro"/>
</dbReference>
<geneLocation type="mitochondrion" evidence="15"/>
<sequence length="55" mass="6617">MPQLMPEPWFMTFLLTWSILLTVIPMQIMALTFPYEPTLQSDNTLATQTWNWQWL</sequence>
<evidence type="ECO:0000256" key="4">
    <source>
        <dbReference type="ARBA" id="ARBA00022547"/>
    </source>
</evidence>
<keyword evidence="9 14" id="KW-0496">Mitochondrion</keyword>
<keyword evidence="7" id="KW-1133">Transmembrane helix</keyword>
<dbReference type="CTD" id="4509"/>
<keyword evidence="6 14" id="KW-0375">Hydrogen ion transport</keyword>